<dbReference type="InterPro" id="IPR011234">
    <property type="entry name" value="Fumarylacetoacetase-like_C"/>
</dbReference>
<feature type="domain" description="Fumarylacetoacetase-like C-terminal" evidence="3">
    <location>
        <begin position="88"/>
        <end position="322"/>
    </location>
</feature>
<keyword evidence="5" id="KW-1185">Reference proteome</keyword>
<dbReference type="InParanoid" id="A0A1I5PRS7"/>
<comment type="similarity">
    <text evidence="1">Belongs to the FAH family.</text>
</comment>
<dbReference type="PANTHER" id="PTHR42796:SF4">
    <property type="entry name" value="FUMARYLACETOACETATE HYDROLASE DOMAIN-CONTAINING PROTEIN 2A"/>
    <property type="match status" value="1"/>
</dbReference>
<dbReference type="Pfam" id="PF01557">
    <property type="entry name" value="FAA_hydrolase"/>
    <property type="match status" value="1"/>
</dbReference>
<reference evidence="4 5" key="1">
    <citation type="submission" date="2016-10" db="EMBL/GenBank/DDBJ databases">
        <authorList>
            <person name="de Groot N.N."/>
        </authorList>
    </citation>
    <scope>NUCLEOTIDE SEQUENCE [LARGE SCALE GENOMIC DNA]</scope>
    <source>
        <strain evidence="4 5">DSM 43067</strain>
    </source>
</reference>
<evidence type="ECO:0000256" key="1">
    <source>
        <dbReference type="ARBA" id="ARBA00010211"/>
    </source>
</evidence>
<accession>A0A1I5PRS7</accession>
<dbReference type="GO" id="GO:0046872">
    <property type="term" value="F:metal ion binding"/>
    <property type="evidence" value="ECO:0007669"/>
    <property type="project" value="UniProtKB-KW"/>
</dbReference>
<dbReference type="InterPro" id="IPR051121">
    <property type="entry name" value="FAH"/>
</dbReference>
<dbReference type="Proteomes" id="UP000183413">
    <property type="component" value="Unassembled WGS sequence"/>
</dbReference>
<keyword evidence="2" id="KW-0479">Metal-binding</keyword>
<gene>
    <name evidence="4" type="ORF">SAMN04489713_113231</name>
</gene>
<dbReference type="GO" id="GO:0003824">
    <property type="term" value="F:catalytic activity"/>
    <property type="evidence" value="ECO:0007669"/>
    <property type="project" value="InterPro"/>
</dbReference>
<name>A0A1I5PRS7_9ACTN</name>
<evidence type="ECO:0000256" key="2">
    <source>
        <dbReference type="ARBA" id="ARBA00022723"/>
    </source>
</evidence>
<evidence type="ECO:0000313" key="5">
    <source>
        <dbReference type="Proteomes" id="UP000183413"/>
    </source>
</evidence>
<dbReference type="GO" id="GO:0044281">
    <property type="term" value="P:small molecule metabolic process"/>
    <property type="evidence" value="ECO:0007669"/>
    <property type="project" value="UniProtKB-ARBA"/>
</dbReference>
<dbReference type="SUPFAM" id="SSF56529">
    <property type="entry name" value="FAH"/>
    <property type="match status" value="1"/>
</dbReference>
<proteinExistence type="inferred from homology"/>
<dbReference type="STRING" id="1993.SAMN04489713_113231"/>
<sequence length="330" mass="35098">MPSGGFGFARLDLGGGPQVAVVADGRSYALADIIDGDLAAATSVVDLLAAWDPVCDRVEQWLAERASGAAARTPSADQVLVPVERPQIFQAAANYRQHVIDLMVASPRPEHEQASEPERRAFATALMDQRARSGTPTVFPGTVSGLAPAFGEVVIPPVTDQCDWELELAVVLARDAYLVPRESAWQYVAGYTIANDITMRDRIYPTGDSSRGADWLACKGAPTLLPVGPLVVPARYVPDPSRLTITLKLNGRTMQNEAAADMIFDIPRLIEHTSACARLGAGDLLLTGSPAGNGVHHGRFLQAGDVMTGSITGLGTQRTPVVEHERGDPT</sequence>
<dbReference type="EMBL" id="FOVH01000013">
    <property type="protein sequence ID" value="SFP36828.1"/>
    <property type="molecule type" value="Genomic_DNA"/>
</dbReference>
<dbReference type="AlphaFoldDB" id="A0A1I5PRS7"/>
<protein>
    <submittedName>
        <fullName evidence="4">2-keto-4-pentenoate hydratase/2-oxohepta-3-ene-1,7-dioic acid hydratase (Catechol pathway)</fullName>
    </submittedName>
</protein>
<dbReference type="eggNOG" id="COG0179">
    <property type="taxonomic scope" value="Bacteria"/>
</dbReference>
<dbReference type="PANTHER" id="PTHR42796">
    <property type="entry name" value="FUMARYLACETOACETATE HYDROLASE DOMAIN-CONTAINING PROTEIN 2A-RELATED"/>
    <property type="match status" value="1"/>
</dbReference>
<dbReference type="InterPro" id="IPR036663">
    <property type="entry name" value="Fumarylacetoacetase_C_sf"/>
</dbReference>
<evidence type="ECO:0000313" key="4">
    <source>
        <dbReference type="EMBL" id="SFP36828.1"/>
    </source>
</evidence>
<evidence type="ECO:0000259" key="3">
    <source>
        <dbReference type="Pfam" id="PF01557"/>
    </source>
</evidence>
<dbReference type="Gene3D" id="3.90.850.10">
    <property type="entry name" value="Fumarylacetoacetase-like, C-terminal domain"/>
    <property type="match status" value="1"/>
</dbReference>
<organism evidence="4 5">
    <name type="scientific">Actinomadura madurae</name>
    <dbReference type="NCBI Taxonomy" id="1993"/>
    <lineage>
        <taxon>Bacteria</taxon>
        <taxon>Bacillati</taxon>
        <taxon>Actinomycetota</taxon>
        <taxon>Actinomycetes</taxon>
        <taxon>Streptosporangiales</taxon>
        <taxon>Thermomonosporaceae</taxon>
        <taxon>Actinomadura</taxon>
    </lineage>
</organism>